<feature type="compositionally biased region" description="Polar residues" evidence="1">
    <location>
        <begin position="23"/>
        <end position="33"/>
    </location>
</feature>
<reference evidence="2 3" key="1">
    <citation type="submission" date="2021-03" db="EMBL/GenBank/DDBJ databases">
        <title>Sequencing the genomes of 1000 actinobacteria strains.</title>
        <authorList>
            <person name="Klenk H.-P."/>
        </authorList>
    </citation>
    <scope>NUCLEOTIDE SEQUENCE [LARGE SCALE GENOMIC DNA]</scope>
    <source>
        <strain evidence="2 3">DSM 45256</strain>
    </source>
</reference>
<feature type="compositionally biased region" description="Polar residues" evidence="1">
    <location>
        <begin position="1"/>
        <end position="10"/>
    </location>
</feature>
<dbReference type="Proteomes" id="UP001519295">
    <property type="component" value="Unassembled WGS sequence"/>
</dbReference>
<accession>A0ABS4VYE2</accession>
<gene>
    <name evidence="2" type="ORF">JOF36_004652</name>
</gene>
<comment type="caution">
    <text evidence="2">The sequence shown here is derived from an EMBL/GenBank/DDBJ whole genome shotgun (WGS) entry which is preliminary data.</text>
</comment>
<sequence length="33" mass="3552">MAGITSTQREQFGGTGRRPVLGSPNTMPAYTRL</sequence>
<dbReference type="EMBL" id="JAGINU010000001">
    <property type="protein sequence ID" value="MBP2368956.1"/>
    <property type="molecule type" value="Genomic_DNA"/>
</dbReference>
<proteinExistence type="predicted"/>
<organism evidence="2 3">
    <name type="scientific">Pseudonocardia parietis</name>
    <dbReference type="NCBI Taxonomy" id="570936"/>
    <lineage>
        <taxon>Bacteria</taxon>
        <taxon>Bacillati</taxon>
        <taxon>Actinomycetota</taxon>
        <taxon>Actinomycetes</taxon>
        <taxon>Pseudonocardiales</taxon>
        <taxon>Pseudonocardiaceae</taxon>
        <taxon>Pseudonocardia</taxon>
    </lineage>
</organism>
<feature type="region of interest" description="Disordered" evidence="1">
    <location>
        <begin position="1"/>
        <end position="33"/>
    </location>
</feature>
<evidence type="ECO:0000313" key="2">
    <source>
        <dbReference type="EMBL" id="MBP2368956.1"/>
    </source>
</evidence>
<protein>
    <submittedName>
        <fullName evidence="2">Uncharacterized protein</fullName>
    </submittedName>
</protein>
<keyword evidence="3" id="KW-1185">Reference proteome</keyword>
<evidence type="ECO:0000256" key="1">
    <source>
        <dbReference type="SAM" id="MobiDB-lite"/>
    </source>
</evidence>
<name>A0ABS4VYE2_9PSEU</name>
<evidence type="ECO:0000313" key="3">
    <source>
        <dbReference type="Proteomes" id="UP001519295"/>
    </source>
</evidence>